<dbReference type="SMART" id="SM00066">
    <property type="entry name" value="GAL4"/>
    <property type="match status" value="1"/>
</dbReference>
<comment type="caution">
    <text evidence="7">The sequence shown here is derived from an EMBL/GenBank/DDBJ whole genome shotgun (WGS) entry which is preliminary data.</text>
</comment>
<dbReference type="SUPFAM" id="SSF57701">
    <property type="entry name" value="Zn2/Cys6 DNA-binding domain"/>
    <property type="match status" value="1"/>
</dbReference>
<dbReference type="PROSITE" id="PS00463">
    <property type="entry name" value="ZN2_CY6_FUNGAL_1"/>
    <property type="match status" value="1"/>
</dbReference>
<dbReference type="GO" id="GO:0008270">
    <property type="term" value="F:zinc ion binding"/>
    <property type="evidence" value="ECO:0007669"/>
    <property type="project" value="InterPro"/>
</dbReference>
<protein>
    <recommendedName>
        <fullName evidence="6">Zn(2)-C6 fungal-type domain-containing protein</fullName>
    </recommendedName>
</protein>
<keyword evidence="3" id="KW-0804">Transcription</keyword>
<dbReference type="CDD" id="cd12148">
    <property type="entry name" value="fungal_TF_MHR"/>
    <property type="match status" value="1"/>
</dbReference>
<keyword evidence="4" id="KW-0539">Nucleus</keyword>
<evidence type="ECO:0000256" key="2">
    <source>
        <dbReference type="ARBA" id="ARBA00023015"/>
    </source>
</evidence>
<dbReference type="PANTHER" id="PTHR47840:SF1">
    <property type="entry name" value="ZN(II)2CYS6 TRANSCRIPTION FACTOR (EUROFUNG)"/>
    <property type="match status" value="1"/>
</dbReference>
<dbReference type="PANTHER" id="PTHR47840">
    <property type="entry name" value="ZN(II)2CYS6 TRANSCRIPTION FACTOR (EUROFUNG)-RELATED"/>
    <property type="match status" value="1"/>
</dbReference>
<evidence type="ECO:0000256" key="3">
    <source>
        <dbReference type="ARBA" id="ARBA00023163"/>
    </source>
</evidence>
<reference evidence="8" key="1">
    <citation type="submission" date="2019-06" db="EMBL/GenBank/DDBJ databases">
        <authorList>
            <person name="Broberg M."/>
        </authorList>
    </citation>
    <scope>NUCLEOTIDE SEQUENCE [LARGE SCALE GENOMIC DNA]</scope>
</reference>
<dbReference type="CDD" id="cd00067">
    <property type="entry name" value="GAL4"/>
    <property type="match status" value="1"/>
</dbReference>
<dbReference type="GO" id="GO:0003677">
    <property type="term" value="F:DNA binding"/>
    <property type="evidence" value="ECO:0007669"/>
    <property type="project" value="InterPro"/>
</dbReference>
<organism evidence="7 8">
    <name type="scientific">Clonostachys byssicola</name>
    <dbReference type="NCBI Taxonomy" id="160290"/>
    <lineage>
        <taxon>Eukaryota</taxon>
        <taxon>Fungi</taxon>
        <taxon>Dikarya</taxon>
        <taxon>Ascomycota</taxon>
        <taxon>Pezizomycotina</taxon>
        <taxon>Sordariomycetes</taxon>
        <taxon>Hypocreomycetidae</taxon>
        <taxon>Hypocreales</taxon>
        <taxon>Bionectriaceae</taxon>
        <taxon>Clonostachys</taxon>
    </lineage>
</organism>
<dbReference type="PROSITE" id="PS50048">
    <property type="entry name" value="ZN2_CY6_FUNGAL_2"/>
    <property type="match status" value="1"/>
</dbReference>
<keyword evidence="8" id="KW-1185">Reference proteome</keyword>
<evidence type="ECO:0000256" key="5">
    <source>
        <dbReference type="SAM" id="MobiDB-lite"/>
    </source>
</evidence>
<keyword evidence="1" id="KW-0479">Metal-binding</keyword>
<dbReference type="AlphaFoldDB" id="A0A9N9UDS4"/>
<keyword evidence="2" id="KW-0805">Transcription regulation</keyword>
<dbReference type="Pfam" id="PF04082">
    <property type="entry name" value="Fungal_trans"/>
    <property type="match status" value="1"/>
</dbReference>
<evidence type="ECO:0000256" key="1">
    <source>
        <dbReference type="ARBA" id="ARBA00022723"/>
    </source>
</evidence>
<feature type="compositionally biased region" description="Polar residues" evidence="5">
    <location>
        <begin position="1"/>
        <end position="18"/>
    </location>
</feature>
<dbReference type="InterPro" id="IPR036864">
    <property type="entry name" value="Zn2-C6_fun-type_DNA-bd_sf"/>
</dbReference>
<reference evidence="7 8" key="2">
    <citation type="submission" date="2021-10" db="EMBL/GenBank/DDBJ databases">
        <authorList>
            <person name="Piombo E."/>
        </authorList>
    </citation>
    <scope>NUCLEOTIDE SEQUENCE [LARGE SCALE GENOMIC DNA]</scope>
</reference>
<sequence>MNSITPGQGPSPMATPQDSTRRKIRKGTRSCWECKRRKIRCIFPSQDGTTCNGCLRRRVPCVTQEMPEDLAPATTRSGGQQLGERIARVEDFIKGFLANPHAAAISQAPRQEWQSGSDDSRAQANDSPVSAQLVPFPLTPVQSLRGESVPESVLVPDSRVEWNGLGNETAVHHLLGAFPKGEDARILLRESSRPSLYTRIMNTQPHSKLTYEALATPVAVPTLPGPHSHPVSLARIILLFAITLQTPYSEKLRSLSEAQSTLMSRFVTTATTWVTTREEMSGTIDYLYCVMLEGVYEVNCGNLRRAWAVYRRAMAAAQLMGLHRSPTPSPKRIDPTLDADPKFMWFRIVYMDRYLSLLLGLPQGSPDTSIGASSVLSREPPLGKFERSLTVIASRVLERNEGEFSSGGIATTHAIDAELLMVSKSMPGSFWRPVNFLNLAPASPDTLLETLRLSAQVYYYALLIQLHLPHMMRIGDNSQHEENSKFTCMNAGREIMTRFIAHRTFNPMSSCSRPVDFFALLAAMTLLLAHIDAHHGSEANHFLAHQRLGDLSMLNQALERMDILSNANNDAVSGKNARLIRRLLAIEADAAEGVHYATNSVNGDDDVDDIDRQDDPTGGEALHLRIPYIGIVRIARQGPISRQPLLDQATSQQPIMQLRASEYQRPVMYSTSSSENLALQQPTDLGSSEMDEADEWAFQGVDMALFDRLMGGTAYMDGVRFDS</sequence>
<dbReference type="SMART" id="SM00906">
    <property type="entry name" value="Fungal_trans"/>
    <property type="match status" value="1"/>
</dbReference>
<evidence type="ECO:0000313" key="8">
    <source>
        <dbReference type="Proteomes" id="UP000754883"/>
    </source>
</evidence>
<proteinExistence type="predicted"/>
<dbReference type="Proteomes" id="UP000754883">
    <property type="component" value="Unassembled WGS sequence"/>
</dbReference>
<feature type="region of interest" description="Disordered" evidence="5">
    <location>
        <begin position="105"/>
        <end position="129"/>
    </location>
</feature>
<name>A0A9N9UDS4_9HYPO</name>
<dbReference type="EMBL" id="CABFNO020001394">
    <property type="protein sequence ID" value="CAG9984960.1"/>
    <property type="molecule type" value="Genomic_DNA"/>
</dbReference>
<accession>A0A9N9UDS4</accession>
<feature type="compositionally biased region" description="Polar residues" evidence="5">
    <location>
        <begin position="108"/>
        <end position="129"/>
    </location>
</feature>
<dbReference type="InterPro" id="IPR001138">
    <property type="entry name" value="Zn2Cys6_DnaBD"/>
</dbReference>
<feature type="domain" description="Zn(2)-C6 fungal-type" evidence="6">
    <location>
        <begin position="30"/>
        <end position="63"/>
    </location>
</feature>
<feature type="region of interest" description="Disordered" evidence="5">
    <location>
        <begin position="1"/>
        <end position="26"/>
    </location>
</feature>
<evidence type="ECO:0000259" key="6">
    <source>
        <dbReference type="PROSITE" id="PS50048"/>
    </source>
</evidence>
<evidence type="ECO:0000256" key="4">
    <source>
        <dbReference type="ARBA" id="ARBA00023242"/>
    </source>
</evidence>
<dbReference type="GO" id="GO:0000981">
    <property type="term" value="F:DNA-binding transcription factor activity, RNA polymerase II-specific"/>
    <property type="evidence" value="ECO:0007669"/>
    <property type="project" value="InterPro"/>
</dbReference>
<dbReference type="GO" id="GO:0006351">
    <property type="term" value="P:DNA-templated transcription"/>
    <property type="evidence" value="ECO:0007669"/>
    <property type="project" value="InterPro"/>
</dbReference>
<evidence type="ECO:0000313" key="7">
    <source>
        <dbReference type="EMBL" id="CAG9984960.1"/>
    </source>
</evidence>
<dbReference type="Gene3D" id="4.10.240.10">
    <property type="entry name" value="Zn(2)-C6 fungal-type DNA-binding domain"/>
    <property type="match status" value="1"/>
</dbReference>
<gene>
    <name evidence="7" type="ORF">CBYS24578_00006641</name>
</gene>
<dbReference type="InterPro" id="IPR007219">
    <property type="entry name" value="XnlR_reg_dom"/>
</dbReference>
<dbReference type="OrthoDB" id="5392779at2759"/>